<evidence type="ECO:0000313" key="5">
    <source>
        <dbReference type="EMBL" id="HGU59618.1"/>
    </source>
</evidence>
<proteinExistence type="predicted"/>
<protein>
    <submittedName>
        <fullName evidence="5">Thymidylate synthase</fullName>
    </submittedName>
</protein>
<dbReference type="SUPFAM" id="SSF55831">
    <property type="entry name" value="Thymidylate synthase/dCMP hydroxymethylase"/>
    <property type="match status" value="2"/>
</dbReference>
<gene>
    <name evidence="6" type="ORF">ENL48_03060</name>
    <name evidence="5" type="ORF">ENT89_05590</name>
    <name evidence="4" type="ORF">ENX77_00360</name>
</gene>
<dbReference type="EMBL" id="DTPI01000004">
    <property type="protein sequence ID" value="HGE65585.1"/>
    <property type="molecule type" value="Genomic_DNA"/>
</dbReference>
<keyword evidence="2" id="KW-0808">Transferase</keyword>
<evidence type="ECO:0000259" key="3">
    <source>
        <dbReference type="Pfam" id="PF00303"/>
    </source>
</evidence>
<reference evidence="5" key="1">
    <citation type="journal article" date="2020" name="mSystems">
        <title>Genome- and Community-Level Interaction Insights into Carbon Utilization and Element Cycling Functions of Hydrothermarchaeota in Hydrothermal Sediment.</title>
        <authorList>
            <person name="Zhou Z."/>
            <person name="Liu Y."/>
            <person name="Xu W."/>
            <person name="Pan J."/>
            <person name="Luo Z.H."/>
            <person name="Li M."/>
        </authorList>
    </citation>
    <scope>NUCLEOTIDE SEQUENCE [LARGE SCALE GENOMIC DNA]</scope>
    <source>
        <strain evidence="6">SpSt-10</strain>
        <strain evidence="5">SpSt-62</strain>
        <strain evidence="4">SpSt-97</strain>
    </source>
</reference>
<dbReference type="AlphaFoldDB" id="A0A7C4W3Y5"/>
<dbReference type="GO" id="GO:0032259">
    <property type="term" value="P:methylation"/>
    <property type="evidence" value="ECO:0007669"/>
    <property type="project" value="UniProtKB-KW"/>
</dbReference>
<dbReference type="PANTHER" id="PTHR11548:SF1">
    <property type="entry name" value="THYMIDYLATE SYNTHASE 1"/>
    <property type="match status" value="1"/>
</dbReference>
<feature type="domain" description="Thymidylate synthase/dCMP hydroxymethylase" evidence="3">
    <location>
        <begin position="16"/>
        <end position="182"/>
    </location>
</feature>
<dbReference type="InterPro" id="IPR023451">
    <property type="entry name" value="Thymidate_synth/dCMP_Mease_dom"/>
</dbReference>
<organism evidence="5">
    <name type="scientific">Geoglobus ahangari</name>
    <dbReference type="NCBI Taxonomy" id="113653"/>
    <lineage>
        <taxon>Archaea</taxon>
        <taxon>Methanobacteriati</taxon>
        <taxon>Methanobacteriota</taxon>
        <taxon>Archaeoglobi</taxon>
        <taxon>Archaeoglobales</taxon>
        <taxon>Archaeoglobaceae</taxon>
        <taxon>Geoglobus</taxon>
    </lineage>
</organism>
<evidence type="ECO:0000313" key="4">
    <source>
        <dbReference type="EMBL" id="HGE65585.1"/>
    </source>
</evidence>
<dbReference type="GO" id="GO:0004799">
    <property type="term" value="F:thymidylate synthase activity"/>
    <property type="evidence" value="ECO:0007669"/>
    <property type="project" value="TreeGrafter"/>
</dbReference>
<evidence type="ECO:0000256" key="1">
    <source>
        <dbReference type="ARBA" id="ARBA00022603"/>
    </source>
</evidence>
<dbReference type="InterPro" id="IPR036926">
    <property type="entry name" value="Thymidate_synth/dCMP_Mease_sf"/>
</dbReference>
<name>A0A7C4W3Y5_9EURY</name>
<comment type="caution">
    <text evidence="5">The sequence shown here is derived from an EMBL/GenBank/DDBJ whole genome shotgun (WGS) entry which is preliminary data.</text>
</comment>
<evidence type="ECO:0000313" key="6">
    <source>
        <dbReference type="EMBL" id="HHF48178.1"/>
    </source>
</evidence>
<keyword evidence="1" id="KW-0489">Methyltransferase</keyword>
<dbReference type="Gene3D" id="3.30.572.10">
    <property type="entry name" value="Thymidylate synthase/dCMP hydroxymethylase domain"/>
    <property type="match status" value="2"/>
</dbReference>
<dbReference type="EMBL" id="DRUC01000047">
    <property type="protein sequence ID" value="HHF48178.1"/>
    <property type="molecule type" value="Genomic_DNA"/>
</dbReference>
<dbReference type="GO" id="GO:0006231">
    <property type="term" value="P:dTMP biosynthetic process"/>
    <property type="evidence" value="ECO:0007669"/>
    <property type="project" value="TreeGrafter"/>
</dbReference>
<dbReference type="PANTHER" id="PTHR11548">
    <property type="entry name" value="THYMIDYLATE SYNTHASE 1"/>
    <property type="match status" value="1"/>
</dbReference>
<dbReference type="GO" id="GO:0005829">
    <property type="term" value="C:cytosol"/>
    <property type="evidence" value="ECO:0007669"/>
    <property type="project" value="TreeGrafter"/>
</dbReference>
<evidence type="ECO:0000256" key="2">
    <source>
        <dbReference type="ARBA" id="ARBA00022679"/>
    </source>
</evidence>
<dbReference type="InterPro" id="IPR045097">
    <property type="entry name" value="Thymidate_synth/dCMP_Mease"/>
</dbReference>
<feature type="domain" description="Thymidylate synthase/dCMP hydroxymethylase" evidence="3">
    <location>
        <begin position="280"/>
        <end position="411"/>
    </location>
</feature>
<dbReference type="EMBL" id="DTAK01000039">
    <property type="protein sequence ID" value="HGU59618.1"/>
    <property type="molecule type" value="Genomic_DNA"/>
</dbReference>
<dbReference type="Pfam" id="PF00303">
    <property type="entry name" value="Thymidylat_synt"/>
    <property type="match status" value="2"/>
</dbReference>
<accession>A0A7C4W3Y5</accession>
<sequence>MLIAKDTEKLQQMLTSWIIDNATKIESRYGTELRAKPILIVSEKSDADEDTSGWRICDETYLDRILECIDDAIEKLSKVPYTRRVSIPIWRPKDHFCNTPPAITEISFLFVDNRLHATAFLRSLDAVNYFKANFGLISYVLEEIAGKTGNVAGSVAMLIAAPHIYQRDVHRVEKTKYKEHFGYHDLGVHIVEDYLSSAWHSALETVYYQGKTKRTEWGDLFEGQGESKFVHRLFLEIKNPEENQIHDKAPFTKKYGIDYAHEYVMFAASIDKPVKESILKVGESYTYAERARFCERDEVRVDQLYTVIEKLRKDKSRRDCYVSISRPWDIKTDDPPCLRGYQFVLAKEFSGIFYMRSNDVYGAMHANMFAFNLLTKYVAELIGFDKHTYYHFSLDAHIYNEFLDAVKDILEPSTPSFSDFL</sequence>